<dbReference type="EMBL" id="BSNS01000013">
    <property type="protein sequence ID" value="GLQ55851.1"/>
    <property type="molecule type" value="Genomic_DNA"/>
</dbReference>
<evidence type="ECO:0000259" key="8">
    <source>
        <dbReference type="SMART" id="SM00813"/>
    </source>
</evidence>
<dbReference type="InterPro" id="IPR013780">
    <property type="entry name" value="Glyco_hydro_b"/>
</dbReference>
<gene>
    <name evidence="9" type="ORF">GCM10010862_31100</name>
</gene>
<organism evidence="9 10">
    <name type="scientific">Devosia nitrariae</name>
    <dbReference type="NCBI Taxonomy" id="2071872"/>
    <lineage>
        <taxon>Bacteria</taxon>
        <taxon>Pseudomonadati</taxon>
        <taxon>Pseudomonadota</taxon>
        <taxon>Alphaproteobacteria</taxon>
        <taxon>Hyphomicrobiales</taxon>
        <taxon>Devosiaceae</taxon>
        <taxon>Devosia</taxon>
    </lineage>
</organism>
<evidence type="ECO:0000256" key="4">
    <source>
        <dbReference type="ARBA" id="ARBA00012670"/>
    </source>
</evidence>
<evidence type="ECO:0000256" key="6">
    <source>
        <dbReference type="ARBA" id="ARBA00023277"/>
    </source>
</evidence>
<keyword evidence="6" id="KW-0119">Carbohydrate metabolism</keyword>
<comment type="similarity">
    <text evidence="2">Belongs to the glycosyl hydrolase 51 family.</text>
</comment>
<reference evidence="10" key="1">
    <citation type="journal article" date="2019" name="Int. J. Syst. Evol. Microbiol.">
        <title>The Global Catalogue of Microorganisms (GCM) 10K type strain sequencing project: providing services to taxonomists for standard genome sequencing and annotation.</title>
        <authorList>
            <consortium name="The Broad Institute Genomics Platform"/>
            <consortium name="The Broad Institute Genome Sequencing Center for Infectious Disease"/>
            <person name="Wu L."/>
            <person name="Ma J."/>
        </authorList>
    </citation>
    <scope>NUCLEOTIDE SEQUENCE [LARGE SCALE GENOMIC DNA]</scope>
    <source>
        <strain evidence="10">NBRC 112416</strain>
    </source>
</reference>
<accession>A0ABQ5W7A1</accession>
<feature type="domain" description="Alpha-L-arabinofuranosidase C-terminal" evidence="8">
    <location>
        <begin position="290"/>
        <end position="484"/>
    </location>
</feature>
<evidence type="ECO:0000313" key="10">
    <source>
        <dbReference type="Proteomes" id="UP001156691"/>
    </source>
</evidence>
<dbReference type="InterPro" id="IPR010720">
    <property type="entry name" value="Alpha-L-AF_C"/>
</dbReference>
<keyword evidence="7" id="KW-0326">Glycosidase</keyword>
<dbReference type="Pfam" id="PF06964">
    <property type="entry name" value="Alpha-L-AF_C"/>
    <property type="match status" value="1"/>
</dbReference>
<dbReference type="InterPro" id="IPR055235">
    <property type="entry name" value="ASD1_cat"/>
</dbReference>
<proteinExistence type="inferred from homology"/>
<sequence length="492" mass="54400">MKARIVTNRERPIGRIDPLIYGQFMARRRWVADEGLHDPGHPEARPDGLRQDVLDAIVETSPTVVRWPGGCTATSYDWTDGVGPVRPRVIDAHFGYAVGNGFGTAEFVRFCRQIGAEPHLNLTTGTGNLREALAWLEYANLDTGTKWAALRREHGHAEPFAVKYWQIGNEEWGPWEIGHTSAAHNAERAREWAKALKKLDPSIKVLALGGGHPQDILDWTTAVVEEAGEYIDYVTQHRYWDFNSATGEDNYDEIVSAGFIEEHLIKAVAGIIDIVAYRRGLTRGPRIAYTEWNCADVAHRAMSPEWRPTTTQYRLIDALGCAAFINAMQRQCNHVTLANFAQTLNVVGMLVVTPEAVLRETVFWALAMQRHHSGDIAVDAWTDCDVYTADTGRGSALTVPYLDVSATLDEASGRQFVSIVNTHRSHAIEAAIDAGSGRGTKTYTLSHEDPFARNTPDAPDAVRPVEGTPDCRDGSVSLSLPPHSYTIVEIIP</sequence>
<comment type="caution">
    <text evidence="9">The sequence shown here is derived from an EMBL/GenBank/DDBJ whole genome shotgun (WGS) entry which is preliminary data.</text>
</comment>
<comment type="catalytic activity">
    <reaction evidence="1">
        <text>Hydrolysis of terminal non-reducing alpha-L-arabinofuranoside residues in alpha-L-arabinosides.</text>
        <dbReference type="EC" id="3.2.1.55"/>
    </reaction>
</comment>
<dbReference type="Proteomes" id="UP001156691">
    <property type="component" value="Unassembled WGS sequence"/>
</dbReference>
<dbReference type="Gene3D" id="3.20.20.80">
    <property type="entry name" value="Glycosidases"/>
    <property type="match status" value="1"/>
</dbReference>
<evidence type="ECO:0000313" key="9">
    <source>
        <dbReference type="EMBL" id="GLQ55851.1"/>
    </source>
</evidence>
<dbReference type="InterPro" id="IPR017853">
    <property type="entry name" value="GH"/>
</dbReference>
<dbReference type="SUPFAM" id="SSF51445">
    <property type="entry name" value="(Trans)glycosidases"/>
    <property type="match status" value="1"/>
</dbReference>
<dbReference type="PANTHER" id="PTHR43576">
    <property type="entry name" value="ALPHA-L-ARABINOFURANOSIDASE C-RELATED"/>
    <property type="match status" value="1"/>
</dbReference>
<comment type="subunit">
    <text evidence="3">Homohexamer; trimer of dimers.</text>
</comment>
<evidence type="ECO:0000256" key="3">
    <source>
        <dbReference type="ARBA" id="ARBA00011165"/>
    </source>
</evidence>
<dbReference type="EC" id="3.2.1.55" evidence="4"/>
<keyword evidence="5" id="KW-0378">Hydrolase</keyword>
<dbReference type="Pfam" id="PF22848">
    <property type="entry name" value="ASD1_dom"/>
    <property type="match status" value="1"/>
</dbReference>
<evidence type="ECO:0000256" key="7">
    <source>
        <dbReference type="ARBA" id="ARBA00023295"/>
    </source>
</evidence>
<evidence type="ECO:0000256" key="2">
    <source>
        <dbReference type="ARBA" id="ARBA00007186"/>
    </source>
</evidence>
<evidence type="ECO:0000256" key="5">
    <source>
        <dbReference type="ARBA" id="ARBA00022801"/>
    </source>
</evidence>
<dbReference type="RefSeq" id="WP_284341270.1">
    <property type="nucleotide sequence ID" value="NZ_BSNS01000013.1"/>
</dbReference>
<keyword evidence="10" id="KW-1185">Reference proteome</keyword>
<dbReference type="SMART" id="SM00813">
    <property type="entry name" value="Alpha-L-AF_C"/>
    <property type="match status" value="1"/>
</dbReference>
<protein>
    <recommendedName>
        <fullName evidence="4">non-reducing end alpha-L-arabinofuranosidase</fullName>
        <ecNumber evidence="4">3.2.1.55</ecNumber>
    </recommendedName>
</protein>
<evidence type="ECO:0000256" key="1">
    <source>
        <dbReference type="ARBA" id="ARBA00001462"/>
    </source>
</evidence>
<dbReference type="SUPFAM" id="SSF51011">
    <property type="entry name" value="Glycosyl hydrolase domain"/>
    <property type="match status" value="1"/>
</dbReference>
<dbReference type="Gene3D" id="2.60.40.1180">
    <property type="entry name" value="Golgi alpha-mannosidase II"/>
    <property type="match status" value="1"/>
</dbReference>
<dbReference type="PANTHER" id="PTHR43576:SF3">
    <property type="entry name" value="ALPHA-L-ARABINOFURANOSIDASE C"/>
    <property type="match status" value="1"/>
</dbReference>
<name>A0ABQ5W7A1_9HYPH</name>